<evidence type="ECO:0008006" key="3">
    <source>
        <dbReference type="Google" id="ProtNLM"/>
    </source>
</evidence>
<name>A0A3E2NA26_9FIRM</name>
<dbReference type="EMBL" id="QOHO01000051">
    <property type="protein sequence ID" value="RFZ77875.1"/>
    <property type="molecule type" value="Genomic_DNA"/>
</dbReference>
<proteinExistence type="predicted"/>
<dbReference type="InterPro" id="IPR045714">
    <property type="entry name" value="DUF6070"/>
</dbReference>
<gene>
    <name evidence="1" type="ORF">DS742_16175</name>
</gene>
<dbReference type="OrthoDB" id="9784061at2"/>
<dbReference type="Proteomes" id="UP000260680">
    <property type="component" value="Unassembled WGS sequence"/>
</dbReference>
<reference evidence="1 2" key="1">
    <citation type="submission" date="2018-07" db="EMBL/GenBank/DDBJ databases">
        <title>New species, Clostridium PI-S10-A1B.</title>
        <authorList>
            <person name="Krishna G."/>
            <person name="Summeta K."/>
            <person name="Shikha S."/>
            <person name="Prabhu P.B."/>
            <person name="Suresh K."/>
        </authorList>
    </citation>
    <scope>NUCLEOTIDE SEQUENCE [LARGE SCALE GENOMIC DNA]</scope>
    <source>
        <strain evidence="1 2">PI-S10-A1B</strain>
    </source>
</reference>
<sequence>MSKNTLVLILAAALIILTGCLSPKQNQLEDIRAMLYESCKGIYNESLNNGTLGGLDTVQRMADKLGEKGYAVVDQDNQLNMKNSGLTEKFLGEVEEKKNAESTLIMVLNNGGYVQFNFKSKEGSVDVAATSYQWKEGELNTIYTDNYQAAAWVVTENGYLIFQKYYMPGMSGPYSHVAVRVKPLDDVYRQMNRKYINPLGYYSNNLFITDWDETDYQNLNFYDLFERFYRREFLKDYQDPNENDGLVVLQVPKTEFEGVLMKYVKVDSQVLQKKARYMADSQTYEYRPRGVFDCCPGLEIPYPEVIDCESRDDGTLVLTVNAVWPEMNTGTAFRHKVTIHPLPDGSFQYVSNHVIPSKENVKPSWYVERLTDDEWKKHKEEVQ</sequence>
<protein>
    <recommendedName>
        <fullName evidence="3">Short-chain isoprenyl diphosphate synthase</fullName>
    </recommendedName>
</protein>
<accession>A0A3E2NA26</accession>
<organism evidence="1 2">
    <name type="scientific">Lacrimispora amygdalina</name>
    <dbReference type="NCBI Taxonomy" id="253257"/>
    <lineage>
        <taxon>Bacteria</taxon>
        <taxon>Bacillati</taxon>
        <taxon>Bacillota</taxon>
        <taxon>Clostridia</taxon>
        <taxon>Lachnospirales</taxon>
        <taxon>Lachnospiraceae</taxon>
        <taxon>Lacrimispora</taxon>
    </lineage>
</organism>
<dbReference type="RefSeq" id="WP_147325816.1">
    <property type="nucleotide sequence ID" value="NZ_QOHO01000051.1"/>
</dbReference>
<dbReference type="PROSITE" id="PS51257">
    <property type="entry name" value="PROKAR_LIPOPROTEIN"/>
    <property type="match status" value="1"/>
</dbReference>
<dbReference type="Pfam" id="PF19546">
    <property type="entry name" value="DUF6070"/>
    <property type="match status" value="1"/>
</dbReference>
<comment type="caution">
    <text evidence="1">The sequence shown here is derived from an EMBL/GenBank/DDBJ whole genome shotgun (WGS) entry which is preliminary data.</text>
</comment>
<evidence type="ECO:0000313" key="1">
    <source>
        <dbReference type="EMBL" id="RFZ77875.1"/>
    </source>
</evidence>
<evidence type="ECO:0000313" key="2">
    <source>
        <dbReference type="Proteomes" id="UP000260680"/>
    </source>
</evidence>
<dbReference type="AlphaFoldDB" id="A0A3E2NA26"/>